<gene>
    <name evidence="2" type="ORF">E3J95_03825</name>
</gene>
<sequence>MTQKNDIEKAEKKAGPEKRALSTSTLFTWVSLIVVLAVLVMTIIATLQISPGKYKSIKTEFFQQLDAQIALDSLVSVEDVEMIQIGVSREKDSEKLRSDDLQGLLTEYLVYAGAEKDSDQSERAKKVNVIKALLREVTSEKPFTILPDEDQLTAIELKNSIELGDEDTALSRLHLLSTSVGKEISSLKRRVESGWRWTIYSALIGGLGVIVTIVLSLLYRGAKWGRELDYLMREVRHLRHNMYEVRYRVESEQEGQSTSGKKP</sequence>
<evidence type="ECO:0000313" key="3">
    <source>
        <dbReference type="Proteomes" id="UP000320781"/>
    </source>
</evidence>
<protein>
    <submittedName>
        <fullName evidence="2">Uncharacterized protein</fullName>
    </submittedName>
</protein>
<keyword evidence="1" id="KW-0812">Transmembrane</keyword>
<feature type="transmembrane region" description="Helical" evidence="1">
    <location>
        <begin position="26"/>
        <end position="47"/>
    </location>
</feature>
<dbReference type="AlphaFoldDB" id="A0A523QJ67"/>
<evidence type="ECO:0000256" key="1">
    <source>
        <dbReference type="SAM" id="Phobius"/>
    </source>
</evidence>
<keyword evidence="1" id="KW-1133">Transmembrane helix</keyword>
<accession>A0A523QJ67</accession>
<keyword evidence="1" id="KW-0472">Membrane</keyword>
<name>A0A523QJ67_UNCAE</name>
<feature type="transmembrane region" description="Helical" evidence="1">
    <location>
        <begin position="197"/>
        <end position="219"/>
    </location>
</feature>
<proteinExistence type="predicted"/>
<dbReference type="EMBL" id="SOKU01000183">
    <property type="protein sequence ID" value="TES85698.1"/>
    <property type="molecule type" value="Genomic_DNA"/>
</dbReference>
<dbReference type="Proteomes" id="UP000320781">
    <property type="component" value="Unassembled WGS sequence"/>
</dbReference>
<comment type="caution">
    <text evidence="2">The sequence shown here is derived from an EMBL/GenBank/DDBJ whole genome shotgun (WGS) entry which is preliminary data.</text>
</comment>
<reference evidence="2 3" key="1">
    <citation type="submission" date="2019-03" db="EMBL/GenBank/DDBJ databases">
        <title>Metabolic potential of uncultured bacteria and archaea associated with petroleum seepage in deep-sea sediments.</title>
        <authorList>
            <person name="Dong X."/>
            <person name="Hubert C."/>
        </authorList>
    </citation>
    <scope>NUCLEOTIDE SEQUENCE [LARGE SCALE GENOMIC DNA]</scope>
    <source>
        <strain evidence="2">E44_bin92</strain>
    </source>
</reference>
<evidence type="ECO:0000313" key="2">
    <source>
        <dbReference type="EMBL" id="TES85698.1"/>
    </source>
</evidence>
<organism evidence="2 3">
    <name type="scientific">Aerophobetes bacterium</name>
    <dbReference type="NCBI Taxonomy" id="2030807"/>
    <lineage>
        <taxon>Bacteria</taxon>
        <taxon>Candidatus Aerophobota</taxon>
    </lineage>
</organism>